<evidence type="ECO:0000313" key="3">
    <source>
        <dbReference type="Proteomes" id="UP000019373"/>
    </source>
</evidence>
<gene>
    <name evidence="2" type="ORF">EPUS_09036</name>
</gene>
<protein>
    <recommendedName>
        <fullName evidence="1">Tc1-like transposase DDE domain-containing protein</fullName>
    </recommendedName>
</protein>
<dbReference type="eggNOG" id="ENOG502SCE0">
    <property type="taxonomic scope" value="Eukaryota"/>
</dbReference>
<dbReference type="PANTHER" id="PTHR23022:SF119">
    <property type="entry name" value="TC1-LIKE TRANSPOSASE DDE DOMAIN-CONTAINING PROTEIN"/>
    <property type="match status" value="1"/>
</dbReference>
<dbReference type="InterPro" id="IPR038717">
    <property type="entry name" value="Tc1-like_DDE_dom"/>
</dbReference>
<dbReference type="InterPro" id="IPR036397">
    <property type="entry name" value="RNaseH_sf"/>
</dbReference>
<keyword evidence="3" id="KW-1185">Reference proteome</keyword>
<proteinExistence type="predicted"/>
<dbReference type="OrthoDB" id="4737581at2759"/>
<dbReference type="Proteomes" id="UP000019373">
    <property type="component" value="Unassembled WGS sequence"/>
</dbReference>
<dbReference type="Gene3D" id="3.30.420.10">
    <property type="entry name" value="Ribonuclease H-like superfamily/Ribonuclease H"/>
    <property type="match status" value="1"/>
</dbReference>
<dbReference type="GeneID" id="19243873"/>
<reference evidence="3" key="1">
    <citation type="journal article" date="2014" name="BMC Genomics">
        <title>Genome characteristics reveal the impact of lichenization on lichen-forming fungus Endocarpon pusillum Hedwig (Verrucariales, Ascomycota).</title>
        <authorList>
            <person name="Wang Y.-Y."/>
            <person name="Liu B."/>
            <person name="Zhang X.-Y."/>
            <person name="Zhou Q.-M."/>
            <person name="Zhang T."/>
            <person name="Li H."/>
            <person name="Yu Y.-F."/>
            <person name="Zhang X.-L."/>
            <person name="Hao X.-Y."/>
            <person name="Wang M."/>
            <person name="Wang L."/>
            <person name="Wei J.-C."/>
        </authorList>
    </citation>
    <scope>NUCLEOTIDE SEQUENCE [LARGE SCALE GENOMIC DNA]</scope>
    <source>
        <strain evidence="3">Z07020 / HMAS-L-300199</strain>
    </source>
</reference>
<dbReference type="RefSeq" id="XP_007801844.1">
    <property type="nucleotide sequence ID" value="XM_007803653.1"/>
</dbReference>
<dbReference type="GO" id="GO:0003676">
    <property type="term" value="F:nucleic acid binding"/>
    <property type="evidence" value="ECO:0007669"/>
    <property type="project" value="InterPro"/>
</dbReference>
<dbReference type="InterPro" id="IPR052338">
    <property type="entry name" value="Transposase_5"/>
</dbReference>
<dbReference type="AlphaFoldDB" id="U1HTC5"/>
<dbReference type="EMBL" id="KE721094">
    <property type="protein sequence ID" value="ERF72509.1"/>
    <property type="molecule type" value="Genomic_DNA"/>
</dbReference>
<name>U1HTC5_ENDPU</name>
<dbReference type="HOGENOM" id="CLU_033666_12_2_1"/>
<sequence length="172" mass="20164">MVQSFKKGKDISVMIWGAIYGNRRSDIVLLERDPDSEKSGYTANSYLTILREQIPRTYEPGRIFMQDNARIHTAKKVMAWFEEEGISLLDWPPYSPDLNPIEHLWAQLKQWINDHYPDLIQMGKSEADYQRLFTAIHEGWDAIRQEAIDALIKSMDTRINAVIRAKGWYTRF</sequence>
<dbReference type="OMA" id="QWINDHY"/>
<evidence type="ECO:0000313" key="2">
    <source>
        <dbReference type="EMBL" id="ERF72509.1"/>
    </source>
</evidence>
<feature type="domain" description="Tc1-like transposase DDE" evidence="1">
    <location>
        <begin position="47"/>
        <end position="115"/>
    </location>
</feature>
<organism evidence="2 3">
    <name type="scientific">Endocarpon pusillum (strain Z07020 / HMAS-L-300199)</name>
    <name type="common">Lichen-forming fungus</name>
    <dbReference type="NCBI Taxonomy" id="1263415"/>
    <lineage>
        <taxon>Eukaryota</taxon>
        <taxon>Fungi</taxon>
        <taxon>Dikarya</taxon>
        <taxon>Ascomycota</taxon>
        <taxon>Pezizomycotina</taxon>
        <taxon>Eurotiomycetes</taxon>
        <taxon>Chaetothyriomycetidae</taxon>
        <taxon>Verrucariales</taxon>
        <taxon>Verrucariaceae</taxon>
        <taxon>Endocarpon</taxon>
    </lineage>
</organism>
<dbReference type="PANTHER" id="PTHR23022">
    <property type="entry name" value="TRANSPOSABLE ELEMENT-RELATED"/>
    <property type="match status" value="1"/>
</dbReference>
<evidence type="ECO:0000259" key="1">
    <source>
        <dbReference type="Pfam" id="PF13358"/>
    </source>
</evidence>
<accession>U1HTC5</accession>
<dbReference type="Pfam" id="PF13358">
    <property type="entry name" value="DDE_3"/>
    <property type="match status" value="1"/>
</dbReference>